<proteinExistence type="predicted"/>
<evidence type="ECO:0000313" key="2">
    <source>
        <dbReference type="EMBL" id="OIT20159.1"/>
    </source>
</evidence>
<feature type="region of interest" description="Disordered" evidence="1">
    <location>
        <begin position="57"/>
        <end position="101"/>
    </location>
</feature>
<comment type="caution">
    <text evidence="2">The sequence shown here is derived from an EMBL/GenBank/DDBJ whole genome shotgun (WGS) entry which is preliminary data.</text>
</comment>
<accession>A0A1J6KDX6</accession>
<dbReference type="EMBL" id="MJEQ01005665">
    <property type="protein sequence ID" value="OIT20159.1"/>
    <property type="molecule type" value="Genomic_DNA"/>
</dbReference>
<evidence type="ECO:0000256" key="1">
    <source>
        <dbReference type="SAM" id="MobiDB-lite"/>
    </source>
</evidence>
<name>A0A1J6KDX6_NICAT</name>
<reference evidence="2" key="1">
    <citation type="submission" date="2016-11" db="EMBL/GenBank/DDBJ databases">
        <title>The genome of Nicotiana attenuata.</title>
        <authorList>
            <person name="Xu S."/>
            <person name="Brockmoeller T."/>
            <person name="Gaquerel E."/>
            <person name="Navarro A."/>
            <person name="Kuhl H."/>
            <person name="Gase K."/>
            <person name="Ling Z."/>
            <person name="Zhou W."/>
            <person name="Kreitzer C."/>
            <person name="Stanke M."/>
            <person name="Tang H."/>
            <person name="Lyons E."/>
            <person name="Pandey P."/>
            <person name="Pandey S.P."/>
            <person name="Timmermann B."/>
            <person name="Baldwin I.T."/>
        </authorList>
    </citation>
    <scope>NUCLEOTIDE SEQUENCE [LARGE SCALE GENOMIC DNA]</scope>
    <source>
        <strain evidence="2">UT</strain>
    </source>
</reference>
<feature type="non-terminal residue" evidence="2">
    <location>
        <position position="209"/>
    </location>
</feature>
<dbReference type="AlphaFoldDB" id="A0A1J6KDX6"/>
<feature type="region of interest" description="Disordered" evidence="1">
    <location>
        <begin position="145"/>
        <end position="168"/>
    </location>
</feature>
<protein>
    <submittedName>
        <fullName evidence="2">Uncharacterized protein</fullName>
    </submittedName>
</protein>
<sequence>MVEKQFTKTIKIFQCDGGGEYNSNVFVEHLDNYAPLDSSSDSTHLATFYEFFSRLQDSSSPDVHPSNSGEVLNGSSLIGVGDQPIADMNAPSPSDQLTPESPVDVLDEAAKPADHIAEPTDHIAGPAESPLVAVPTGTDDLMTAESEEQNNPAQDNTHAPPDSNVFSVYDPQGIQLELHKYNPYQLMMQNQQSTHQMHKVITWSHDRNQ</sequence>
<feature type="compositionally biased region" description="Polar residues" evidence="1">
    <location>
        <begin position="57"/>
        <end position="76"/>
    </location>
</feature>
<dbReference type="Proteomes" id="UP000187609">
    <property type="component" value="Unassembled WGS sequence"/>
</dbReference>
<evidence type="ECO:0000313" key="3">
    <source>
        <dbReference type="Proteomes" id="UP000187609"/>
    </source>
</evidence>
<gene>
    <name evidence="2" type="ORF">A4A49_57397</name>
</gene>
<keyword evidence="3" id="KW-1185">Reference proteome</keyword>
<organism evidence="2 3">
    <name type="scientific">Nicotiana attenuata</name>
    <name type="common">Coyote tobacco</name>
    <dbReference type="NCBI Taxonomy" id="49451"/>
    <lineage>
        <taxon>Eukaryota</taxon>
        <taxon>Viridiplantae</taxon>
        <taxon>Streptophyta</taxon>
        <taxon>Embryophyta</taxon>
        <taxon>Tracheophyta</taxon>
        <taxon>Spermatophyta</taxon>
        <taxon>Magnoliopsida</taxon>
        <taxon>eudicotyledons</taxon>
        <taxon>Gunneridae</taxon>
        <taxon>Pentapetalae</taxon>
        <taxon>asterids</taxon>
        <taxon>lamiids</taxon>
        <taxon>Solanales</taxon>
        <taxon>Solanaceae</taxon>
        <taxon>Nicotianoideae</taxon>
        <taxon>Nicotianeae</taxon>
        <taxon>Nicotiana</taxon>
    </lineage>
</organism>
<dbReference type="Gramene" id="OIT20159">
    <property type="protein sequence ID" value="OIT20159"/>
    <property type="gene ID" value="A4A49_57397"/>
</dbReference>